<dbReference type="AlphaFoldDB" id="A0A6I3SXW0"/>
<dbReference type="SUPFAM" id="SSF54637">
    <property type="entry name" value="Thioesterase/thiol ester dehydrase-isomerase"/>
    <property type="match status" value="1"/>
</dbReference>
<organism evidence="1 2">
    <name type="scientific">Pseudoduganella buxea</name>
    <dbReference type="NCBI Taxonomy" id="1949069"/>
    <lineage>
        <taxon>Bacteria</taxon>
        <taxon>Pseudomonadati</taxon>
        <taxon>Pseudomonadota</taxon>
        <taxon>Betaproteobacteria</taxon>
        <taxon>Burkholderiales</taxon>
        <taxon>Oxalobacteraceae</taxon>
        <taxon>Telluria group</taxon>
        <taxon>Pseudoduganella</taxon>
    </lineage>
</organism>
<dbReference type="CDD" id="cd00586">
    <property type="entry name" value="4HBT"/>
    <property type="match status" value="1"/>
</dbReference>
<dbReference type="PANTHER" id="PTHR12475:SF4">
    <property type="entry name" value="PROTEIN THEM6"/>
    <property type="match status" value="1"/>
</dbReference>
<dbReference type="InterPro" id="IPR051490">
    <property type="entry name" value="THEM6_lcsJ_thioesterase"/>
</dbReference>
<comment type="caution">
    <text evidence="1">The sequence shown here is derived from an EMBL/GenBank/DDBJ whole genome shotgun (WGS) entry which is preliminary data.</text>
</comment>
<name>A0A6I3SXW0_9BURK</name>
<dbReference type="Proteomes" id="UP000430634">
    <property type="component" value="Unassembled WGS sequence"/>
</dbReference>
<gene>
    <name evidence="1" type="ORF">GM672_15680</name>
</gene>
<accession>A0A6I3SXW0</accession>
<dbReference type="InterPro" id="IPR029069">
    <property type="entry name" value="HotDog_dom_sf"/>
</dbReference>
<sequence length="213" mass="23732">MPSCAPKPRPCCGTWRRRRAGPSPTRPEPMNLYWRLLLVWLGARHKPKVTLGDTIELQLTVLPSDVDLNGHMNNGRYLTIVDLALVAYMTRAGFMAHALRRGWRPMLGGSMIAYRRGLKPLRRYTLRFAITCWDARWSYIRFEFVRDGVTVASGHAKGGIVGPRGIVGSAQMCEALAIDPVSPPVPPALAAWIEADRLLRASIETPTIDKECA</sequence>
<reference evidence="1 2" key="1">
    <citation type="submission" date="2019-11" db="EMBL/GenBank/DDBJ databases">
        <title>Type strains purchased from KCTC, JCM and DSMZ.</title>
        <authorList>
            <person name="Lu H."/>
        </authorList>
    </citation>
    <scope>NUCLEOTIDE SEQUENCE [LARGE SCALE GENOMIC DNA]</scope>
    <source>
        <strain evidence="1 2">KCTC 52429</strain>
    </source>
</reference>
<dbReference type="OrthoDB" id="3727779at2"/>
<dbReference type="EMBL" id="WNKZ01000044">
    <property type="protein sequence ID" value="MTV54171.1"/>
    <property type="molecule type" value="Genomic_DNA"/>
</dbReference>
<proteinExistence type="predicted"/>
<dbReference type="PANTHER" id="PTHR12475">
    <property type="match status" value="1"/>
</dbReference>
<protein>
    <submittedName>
        <fullName evidence="1">Thioesterase</fullName>
    </submittedName>
</protein>
<dbReference type="Gene3D" id="3.10.129.10">
    <property type="entry name" value="Hotdog Thioesterase"/>
    <property type="match status" value="1"/>
</dbReference>
<dbReference type="Pfam" id="PF13279">
    <property type="entry name" value="4HBT_2"/>
    <property type="match status" value="1"/>
</dbReference>
<evidence type="ECO:0000313" key="2">
    <source>
        <dbReference type="Proteomes" id="UP000430634"/>
    </source>
</evidence>
<evidence type="ECO:0000313" key="1">
    <source>
        <dbReference type="EMBL" id="MTV54171.1"/>
    </source>
</evidence>